<reference evidence="3 4" key="1">
    <citation type="submission" date="2016-10" db="EMBL/GenBank/DDBJ databases">
        <authorList>
            <person name="de Groot N.N."/>
        </authorList>
    </citation>
    <scope>NUCLEOTIDE SEQUENCE [LARGE SCALE GENOMIC DNA]</scope>
    <source>
        <strain evidence="3 4">DSM 16957</strain>
    </source>
</reference>
<keyword evidence="2" id="KW-0472">Membrane</keyword>
<organism evidence="3 4">
    <name type="scientific">Aquimonas voraii</name>
    <dbReference type="NCBI Taxonomy" id="265719"/>
    <lineage>
        <taxon>Bacteria</taxon>
        <taxon>Pseudomonadati</taxon>
        <taxon>Pseudomonadota</taxon>
        <taxon>Gammaproteobacteria</taxon>
        <taxon>Lysobacterales</taxon>
        <taxon>Lysobacteraceae</taxon>
        <taxon>Aquimonas</taxon>
    </lineage>
</organism>
<evidence type="ECO:0000313" key="3">
    <source>
        <dbReference type="EMBL" id="SDD45116.1"/>
    </source>
</evidence>
<dbReference type="EMBL" id="FNAG01000002">
    <property type="protein sequence ID" value="SDD45116.1"/>
    <property type="molecule type" value="Genomic_DNA"/>
</dbReference>
<feature type="compositionally biased region" description="Basic and acidic residues" evidence="1">
    <location>
        <begin position="158"/>
        <end position="174"/>
    </location>
</feature>
<proteinExistence type="predicted"/>
<feature type="transmembrane region" description="Helical" evidence="2">
    <location>
        <begin position="86"/>
        <end position="107"/>
    </location>
</feature>
<dbReference type="STRING" id="265719.SAMN04488509_102504"/>
<keyword evidence="4" id="KW-1185">Reference proteome</keyword>
<feature type="region of interest" description="Disordered" evidence="1">
    <location>
        <begin position="1"/>
        <end position="28"/>
    </location>
</feature>
<feature type="compositionally biased region" description="Pro residues" evidence="1">
    <location>
        <begin position="1"/>
        <end position="10"/>
    </location>
</feature>
<evidence type="ECO:0000313" key="4">
    <source>
        <dbReference type="Proteomes" id="UP000199603"/>
    </source>
</evidence>
<dbReference type="Proteomes" id="UP000199603">
    <property type="component" value="Unassembled WGS sequence"/>
</dbReference>
<dbReference type="AlphaFoldDB" id="A0A1G6UWN7"/>
<keyword evidence="2" id="KW-0812">Transmembrane</keyword>
<feature type="region of interest" description="Disordered" evidence="1">
    <location>
        <begin position="115"/>
        <end position="232"/>
    </location>
</feature>
<evidence type="ECO:0008006" key="5">
    <source>
        <dbReference type="Google" id="ProtNLM"/>
    </source>
</evidence>
<keyword evidence="2" id="KW-1133">Transmembrane helix</keyword>
<gene>
    <name evidence="3" type="ORF">SAMN04488509_102504</name>
</gene>
<name>A0A1G6UWN7_9GAMM</name>
<evidence type="ECO:0000256" key="1">
    <source>
        <dbReference type="SAM" id="MobiDB-lite"/>
    </source>
</evidence>
<evidence type="ECO:0000256" key="2">
    <source>
        <dbReference type="SAM" id="Phobius"/>
    </source>
</evidence>
<feature type="compositionally biased region" description="Low complexity" evidence="1">
    <location>
        <begin position="200"/>
        <end position="222"/>
    </location>
</feature>
<sequence length="307" mass="32177">MSTPLPPSRPPTHGMSTDTPQSAAPVHTPLDAEEAAAATALGALPAHAPSPALDARVLAMARAALAEAAPRPSPQIPARARRRPRALWWLGTAAGAVMAAGIGWQLGGFSDRAAPVRGNTAEPAGRAPGSAPADTTSEFEVLMIPRRGATGEQGDPETTARRQRSEPVAADRLRPAISQPSSRVTVDETAPPAAAPAEPPSEAVRAAPAPAPQAPAAEAAAPDFSLKHPPQESLDQISVTGTRIEGVDFPPVVQDFRLPPDAWIERIRARRDSGDVDSARRSLIEFVRANPQRVLPRDLRSLMNEAP</sequence>
<protein>
    <recommendedName>
        <fullName evidence="5">Meckel syndrome type 1 protein</fullName>
    </recommendedName>
</protein>
<accession>A0A1G6UWN7</accession>